<sequence length="425" mass="46191">MAKPINLPPPSPRPVGNTICGLRARTFWIVLFFAIVLVAGAVAGAVAGTLTSRKSNIKAKTNISNSSDPNAIDPNAILPSTRLSSANFTDEFGFDNYLLLYQLNSKAIYLSAFNSSNAKWIVSPVVDGTTETGESLETVVEGTALSIDIYWHSESTRDTHIYWQNINGTVRTVLYNSYLSTSSPDSPYGWIEKYNRADFKVAGTRASIVSYAHGCNWCVPWTYYFCQLPTQRITGAWRSATADNGQPGWEFIDFVNGVSLPAMDTSIALAPIPSLNNTPGLSLFTQSDSGALTQLVFDGEGTFNEAVLNREFNSKAMIVAFSTGFDDEGIDDPLGYQILSVEKSAPVYLTYYQAGSWIAANEVSALSDCSARASMATNQGQRIYCVVDDGNNGVEIVEWAWQADPNGNAASFANYERVGTYGEIL</sequence>
<keyword evidence="1" id="KW-0472">Membrane</keyword>
<reference evidence="2 3" key="1">
    <citation type="submission" date="2019-03" db="EMBL/GenBank/DDBJ databases">
        <title>Draft genome sequence of Xylaria hypoxylon DSM 108379, a ubiquitous saprotrophic-parasitic fungi on hardwood.</title>
        <authorList>
            <person name="Buettner E."/>
            <person name="Leonhardt S."/>
            <person name="Gebauer A.M."/>
            <person name="Liers C."/>
            <person name="Hofrichter M."/>
            <person name="Kellner H."/>
        </authorList>
    </citation>
    <scope>NUCLEOTIDE SEQUENCE [LARGE SCALE GENOMIC DNA]</scope>
    <source>
        <strain evidence="2 3">DSM 108379</strain>
    </source>
</reference>
<accession>A0A4Z0YN40</accession>
<dbReference type="EMBL" id="SKBN01000040">
    <property type="protein sequence ID" value="TGJ85719.1"/>
    <property type="molecule type" value="Genomic_DNA"/>
</dbReference>
<evidence type="ECO:0000256" key="1">
    <source>
        <dbReference type="SAM" id="Phobius"/>
    </source>
</evidence>
<evidence type="ECO:0000313" key="3">
    <source>
        <dbReference type="Proteomes" id="UP000297716"/>
    </source>
</evidence>
<organism evidence="2 3">
    <name type="scientific">Xylaria hypoxylon</name>
    <dbReference type="NCBI Taxonomy" id="37992"/>
    <lineage>
        <taxon>Eukaryota</taxon>
        <taxon>Fungi</taxon>
        <taxon>Dikarya</taxon>
        <taxon>Ascomycota</taxon>
        <taxon>Pezizomycotina</taxon>
        <taxon>Sordariomycetes</taxon>
        <taxon>Xylariomycetidae</taxon>
        <taxon>Xylariales</taxon>
        <taxon>Xylariaceae</taxon>
        <taxon>Xylaria</taxon>
    </lineage>
</organism>
<dbReference type="SUPFAM" id="SSF89372">
    <property type="entry name" value="Fucose-specific lectin"/>
    <property type="match status" value="1"/>
</dbReference>
<evidence type="ECO:0000313" key="2">
    <source>
        <dbReference type="EMBL" id="TGJ85719.1"/>
    </source>
</evidence>
<keyword evidence="1" id="KW-1133">Transmembrane helix</keyword>
<keyword evidence="3" id="KW-1185">Reference proteome</keyword>
<evidence type="ECO:0008006" key="4">
    <source>
        <dbReference type="Google" id="ProtNLM"/>
    </source>
</evidence>
<protein>
    <recommendedName>
        <fullName evidence="4">Fucose-specific lectin</fullName>
    </recommendedName>
</protein>
<dbReference type="STRING" id="37992.A0A4Z0YN40"/>
<dbReference type="OrthoDB" id="4659572at2759"/>
<dbReference type="Gene3D" id="2.120.10.70">
    <property type="entry name" value="Fucose-specific lectin"/>
    <property type="match status" value="1"/>
</dbReference>
<dbReference type="Proteomes" id="UP000297716">
    <property type="component" value="Unassembled WGS sequence"/>
</dbReference>
<proteinExistence type="predicted"/>
<dbReference type="AlphaFoldDB" id="A0A4Z0YN40"/>
<keyword evidence="1" id="KW-0812">Transmembrane</keyword>
<gene>
    <name evidence="2" type="ORF">E0Z10_g3073</name>
</gene>
<comment type="caution">
    <text evidence="2">The sequence shown here is derived from an EMBL/GenBank/DDBJ whole genome shotgun (WGS) entry which is preliminary data.</text>
</comment>
<feature type="transmembrane region" description="Helical" evidence="1">
    <location>
        <begin position="27"/>
        <end position="50"/>
    </location>
</feature>
<name>A0A4Z0YN40_9PEZI</name>